<dbReference type="Pfam" id="PF00226">
    <property type="entry name" value="DnaJ"/>
    <property type="match status" value="1"/>
</dbReference>
<dbReference type="InterPro" id="IPR036869">
    <property type="entry name" value="J_dom_sf"/>
</dbReference>
<name>A0A917MW80_9BACT</name>
<sequence>MITKDYYRILEVKPTAGTDEIRKAYRALALRFHPDKNADNPFAATRFREIKEAWEVLGDKKKREAWHYQYYNAYHKTNTITAISADDVLQQSIRLFKKYSSQDPFRINQDMLYAQIVQVLNPRHITLLQQTGDVHANSAVVSNILQSTYLLSYTAVQEVSALLQSITPVMPETEAAIQNCLSEKKNQWLWNRYKIPAAILIAGILIAVMLLSK</sequence>
<keyword evidence="2" id="KW-1133">Transmembrane helix</keyword>
<dbReference type="AlphaFoldDB" id="A0A917MW80"/>
<dbReference type="PROSITE" id="PS50076">
    <property type="entry name" value="DNAJ_2"/>
    <property type="match status" value="1"/>
</dbReference>
<dbReference type="RefSeq" id="WP_188952296.1">
    <property type="nucleotide sequence ID" value="NZ_BMIB01000002.1"/>
</dbReference>
<reference evidence="4" key="1">
    <citation type="journal article" date="2014" name="Int. J. Syst. Evol. Microbiol.">
        <title>Complete genome sequence of Corynebacterium casei LMG S-19264T (=DSM 44701T), isolated from a smear-ripened cheese.</title>
        <authorList>
            <consortium name="US DOE Joint Genome Institute (JGI-PGF)"/>
            <person name="Walter F."/>
            <person name="Albersmeier A."/>
            <person name="Kalinowski J."/>
            <person name="Ruckert C."/>
        </authorList>
    </citation>
    <scope>NUCLEOTIDE SEQUENCE</scope>
    <source>
        <strain evidence="4">CGMCC 1.15290</strain>
    </source>
</reference>
<dbReference type="SMART" id="SM00271">
    <property type="entry name" value="DnaJ"/>
    <property type="match status" value="1"/>
</dbReference>
<dbReference type="Proteomes" id="UP000627292">
    <property type="component" value="Unassembled WGS sequence"/>
</dbReference>
<protein>
    <recommendedName>
        <fullName evidence="3">J domain-containing protein</fullName>
    </recommendedName>
</protein>
<evidence type="ECO:0000313" key="4">
    <source>
        <dbReference type="EMBL" id="GGH67864.1"/>
    </source>
</evidence>
<evidence type="ECO:0000313" key="5">
    <source>
        <dbReference type="Proteomes" id="UP000627292"/>
    </source>
</evidence>
<keyword evidence="2" id="KW-0812">Transmembrane</keyword>
<reference evidence="4" key="2">
    <citation type="submission" date="2020-09" db="EMBL/GenBank/DDBJ databases">
        <authorList>
            <person name="Sun Q."/>
            <person name="Zhou Y."/>
        </authorList>
    </citation>
    <scope>NUCLEOTIDE SEQUENCE</scope>
    <source>
        <strain evidence="4">CGMCC 1.15290</strain>
    </source>
</reference>
<evidence type="ECO:0000259" key="3">
    <source>
        <dbReference type="PROSITE" id="PS50076"/>
    </source>
</evidence>
<dbReference type="EMBL" id="BMIB01000002">
    <property type="protein sequence ID" value="GGH67864.1"/>
    <property type="molecule type" value="Genomic_DNA"/>
</dbReference>
<gene>
    <name evidence="4" type="ORF">GCM10011379_23590</name>
</gene>
<dbReference type="GO" id="GO:0051787">
    <property type="term" value="F:misfolded protein binding"/>
    <property type="evidence" value="ECO:0007669"/>
    <property type="project" value="TreeGrafter"/>
</dbReference>
<proteinExistence type="predicted"/>
<organism evidence="4 5">
    <name type="scientific">Filimonas zeae</name>
    <dbReference type="NCBI Taxonomy" id="1737353"/>
    <lineage>
        <taxon>Bacteria</taxon>
        <taxon>Pseudomonadati</taxon>
        <taxon>Bacteroidota</taxon>
        <taxon>Chitinophagia</taxon>
        <taxon>Chitinophagales</taxon>
        <taxon>Chitinophagaceae</taxon>
        <taxon>Filimonas</taxon>
    </lineage>
</organism>
<evidence type="ECO:0000256" key="2">
    <source>
        <dbReference type="SAM" id="Phobius"/>
    </source>
</evidence>
<dbReference type="InterPro" id="IPR051948">
    <property type="entry name" value="Hsp70_co-chaperone_J-domain"/>
</dbReference>
<keyword evidence="1" id="KW-0143">Chaperone</keyword>
<dbReference type="CDD" id="cd06257">
    <property type="entry name" value="DnaJ"/>
    <property type="match status" value="1"/>
</dbReference>
<dbReference type="GO" id="GO:0036503">
    <property type="term" value="P:ERAD pathway"/>
    <property type="evidence" value="ECO:0007669"/>
    <property type="project" value="TreeGrafter"/>
</dbReference>
<accession>A0A917MW80</accession>
<dbReference type="GO" id="GO:0051087">
    <property type="term" value="F:protein-folding chaperone binding"/>
    <property type="evidence" value="ECO:0007669"/>
    <property type="project" value="TreeGrafter"/>
</dbReference>
<dbReference type="Gene3D" id="1.10.287.110">
    <property type="entry name" value="DnaJ domain"/>
    <property type="match status" value="1"/>
</dbReference>
<feature type="transmembrane region" description="Helical" evidence="2">
    <location>
        <begin position="193"/>
        <end position="212"/>
    </location>
</feature>
<keyword evidence="2" id="KW-0472">Membrane</keyword>
<feature type="domain" description="J" evidence="3">
    <location>
        <begin position="5"/>
        <end position="75"/>
    </location>
</feature>
<dbReference type="PANTHER" id="PTHR44360">
    <property type="entry name" value="DNAJ HOMOLOG SUBFAMILY B MEMBER 9"/>
    <property type="match status" value="1"/>
</dbReference>
<dbReference type="InterPro" id="IPR001623">
    <property type="entry name" value="DnaJ_domain"/>
</dbReference>
<evidence type="ECO:0000256" key="1">
    <source>
        <dbReference type="ARBA" id="ARBA00023186"/>
    </source>
</evidence>
<keyword evidence="5" id="KW-1185">Reference proteome</keyword>
<dbReference type="SUPFAM" id="SSF46565">
    <property type="entry name" value="Chaperone J-domain"/>
    <property type="match status" value="1"/>
</dbReference>
<dbReference type="PRINTS" id="PR00625">
    <property type="entry name" value="JDOMAIN"/>
</dbReference>
<comment type="caution">
    <text evidence="4">The sequence shown here is derived from an EMBL/GenBank/DDBJ whole genome shotgun (WGS) entry which is preliminary data.</text>
</comment>
<dbReference type="PANTHER" id="PTHR44360:SF1">
    <property type="entry name" value="DNAJ HOMOLOG SUBFAMILY B MEMBER 9"/>
    <property type="match status" value="1"/>
</dbReference>